<gene>
    <name evidence="1" type="ORF">LSAT_V11C300144760</name>
</gene>
<dbReference type="EMBL" id="NBSK02000003">
    <property type="protein sequence ID" value="KAJ0215515.1"/>
    <property type="molecule type" value="Genomic_DNA"/>
</dbReference>
<organism evidence="1 2">
    <name type="scientific">Lactuca sativa</name>
    <name type="common">Garden lettuce</name>
    <dbReference type="NCBI Taxonomy" id="4236"/>
    <lineage>
        <taxon>Eukaryota</taxon>
        <taxon>Viridiplantae</taxon>
        <taxon>Streptophyta</taxon>
        <taxon>Embryophyta</taxon>
        <taxon>Tracheophyta</taxon>
        <taxon>Spermatophyta</taxon>
        <taxon>Magnoliopsida</taxon>
        <taxon>eudicotyledons</taxon>
        <taxon>Gunneridae</taxon>
        <taxon>Pentapetalae</taxon>
        <taxon>asterids</taxon>
        <taxon>campanulids</taxon>
        <taxon>Asterales</taxon>
        <taxon>Asteraceae</taxon>
        <taxon>Cichorioideae</taxon>
        <taxon>Cichorieae</taxon>
        <taxon>Lactucinae</taxon>
        <taxon>Lactuca</taxon>
    </lineage>
</organism>
<reference evidence="1 2" key="1">
    <citation type="journal article" date="2017" name="Nat. Commun.">
        <title>Genome assembly with in vitro proximity ligation data and whole-genome triplication in lettuce.</title>
        <authorList>
            <person name="Reyes-Chin-Wo S."/>
            <person name="Wang Z."/>
            <person name="Yang X."/>
            <person name="Kozik A."/>
            <person name="Arikit S."/>
            <person name="Song C."/>
            <person name="Xia L."/>
            <person name="Froenicke L."/>
            <person name="Lavelle D.O."/>
            <person name="Truco M.J."/>
            <person name="Xia R."/>
            <person name="Zhu S."/>
            <person name="Xu C."/>
            <person name="Xu H."/>
            <person name="Xu X."/>
            <person name="Cox K."/>
            <person name="Korf I."/>
            <person name="Meyers B.C."/>
            <person name="Michelmore R.W."/>
        </authorList>
    </citation>
    <scope>NUCLEOTIDE SEQUENCE [LARGE SCALE GENOMIC DNA]</scope>
    <source>
        <strain evidence="2">cv. Salinas</strain>
        <tissue evidence="1">Seedlings</tissue>
    </source>
</reference>
<keyword evidence="2" id="KW-1185">Reference proteome</keyword>
<comment type="caution">
    <text evidence="1">The sequence shown here is derived from an EMBL/GenBank/DDBJ whole genome shotgun (WGS) entry which is preliminary data.</text>
</comment>
<evidence type="ECO:0000313" key="2">
    <source>
        <dbReference type="Proteomes" id="UP000235145"/>
    </source>
</evidence>
<proteinExistence type="predicted"/>
<name>A0A9R1XI58_LACSA</name>
<protein>
    <submittedName>
        <fullName evidence="1">Uncharacterized protein</fullName>
    </submittedName>
</protein>
<dbReference type="Proteomes" id="UP000235145">
    <property type="component" value="Unassembled WGS sequence"/>
</dbReference>
<sequence length="83" mass="9654">MKKATWRGRNISFVRVLLVNELKKLSATNLCFQPQQLLLKYVHHFQTDFAGSHLHHLQPDVAHQILVLVSSYLQVTPTNFCKR</sequence>
<accession>A0A9R1XI58</accession>
<dbReference type="AlphaFoldDB" id="A0A9R1XI58"/>
<evidence type="ECO:0000313" key="1">
    <source>
        <dbReference type="EMBL" id="KAJ0215515.1"/>
    </source>
</evidence>